<dbReference type="Pfam" id="PF00578">
    <property type="entry name" value="AhpC-TSA"/>
    <property type="match status" value="1"/>
</dbReference>
<dbReference type="PROSITE" id="PS51352">
    <property type="entry name" value="THIOREDOXIN_2"/>
    <property type="match status" value="1"/>
</dbReference>
<evidence type="ECO:0000313" key="6">
    <source>
        <dbReference type="EMBL" id="UYB34945.1"/>
    </source>
</evidence>
<dbReference type="PANTHER" id="PTHR43110">
    <property type="entry name" value="THIOL PEROXIDASE"/>
    <property type="match status" value="1"/>
</dbReference>
<dbReference type="InterPro" id="IPR024706">
    <property type="entry name" value="Peroxiredoxin_AhpC-typ"/>
</dbReference>
<dbReference type="SUPFAM" id="SSF52833">
    <property type="entry name" value="Thioredoxin-like"/>
    <property type="match status" value="1"/>
</dbReference>
<dbReference type="RefSeq" id="WP_263127020.1">
    <property type="nucleotide sequence ID" value="NZ_CP106856.1"/>
</dbReference>
<accession>A0ABY6FP22</accession>
<protein>
    <submittedName>
        <fullName evidence="6">Redoxin domain-containing protein</fullName>
    </submittedName>
</protein>
<evidence type="ECO:0000313" key="7">
    <source>
        <dbReference type="Proteomes" id="UP001063368"/>
    </source>
</evidence>
<dbReference type="InterPro" id="IPR000866">
    <property type="entry name" value="AhpC/TSA"/>
</dbReference>
<keyword evidence="3" id="KW-0560">Oxidoreductase</keyword>
<reference evidence="6" key="1">
    <citation type="submission" date="2022-09" db="EMBL/GenBank/DDBJ databases">
        <authorList>
            <person name="Li D."/>
            <person name="Cheng J."/>
            <person name="Li Y."/>
        </authorList>
    </citation>
    <scope>NUCLEOTIDE SEQUENCE</scope>
    <source>
        <strain evidence="6">DL</strain>
    </source>
</reference>
<organism evidence="6 7">
    <name type="scientific">Arthrobacter koreensis</name>
    <dbReference type="NCBI Taxonomy" id="199136"/>
    <lineage>
        <taxon>Bacteria</taxon>
        <taxon>Bacillati</taxon>
        <taxon>Actinomycetota</taxon>
        <taxon>Actinomycetes</taxon>
        <taxon>Micrococcales</taxon>
        <taxon>Micrococcaceae</taxon>
        <taxon>Arthrobacter</taxon>
    </lineage>
</organism>
<dbReference type="InterPro" id="IPR050455">
    <property type="entry name" value="Tpx_Peroxidase_subfamily"/>
</dbReference>
<evidence type="ECO:0000256" key="4">
    <source>
        <dbReference type="ARBA" id="ARBA00023284"/>
    </source>
</evidence>
<evidence type="ECO:0000256" key="3">
    <source>
        <dbReference type="ARBA" id="ARBA00023002"/>
    </source>
</evidence>
<evidence type="ECO:0000256" key="1">
    <source>
        <dbReference type="ARBA" id="ARBA00022559"/>
    </source>
</evidence>
<dbReference type="InterPro" id="IPR013766">
    <property type="entry name" value="Thioredoxin_domain"/>
</dbReference>
<dbReference type="Proteomes" id="UP001063368">
    <property type="component" value="Chromosome"/>
</dbReference>
<sequence>MIPAAGIPGIGDPAPAFELSNQYGETVRSADLAGAPAVLVFYPFAFSRVCSGELEALAGLDPEFSAAGARLLAVSCDAKYSLRAWASEKGWEFDLLSDFWPHGAAARAFGVFEESRGMAGRSSFILDSDGRIAQILRSGQDEPRRAADYLQALSALPARDRN</sequence>
<keyword evidence="7" id="KW-1185">Reference proteome</keyword>
<name>A0ABY6FP22_9MICC</name>
<evidence type="ECO:0000256" key="2">
    <source>
        <dbReference type="ARBA" id="ARBA00022862"/>
    </source>
</evidence>
<dbReference type="Gene3D" id="3.40.30.10">
    <property type="entry name" value="Glutaredoxin"/>
    <property type="match status" value="1"/>
</dbReference>
<keyword evidence="4" id="KW-0676">Redox-active center</keyword>
<dbReference type="EMBL" id="CP106856">
    <property type="protein sequence ID" value="UYB34945.1"/>
    <property type="molecule type" value="Genomic_DNA"/>
</dbReference>
<keyword evidence="1" id="KW-0575">Peroxidase</keyword>
<gene>
    <name evidence="6" type="ORF">N9A08_09840</name>
</gene>
<dbReference type="InterPro" id="IPR036249">
    <property type="entry name" value="Thioredoxin-like_sf"/>
</dbReference>
<feature type="domain" description="Thioredoxin" evidence="5">
    <location>
        <begin position="8"/>
        <end position="158"/>
    </location>
</feature>
<dbReference type="PANTHER" id="PTHR43110:SF1">
    <property type="entry name" value="THIOL PEROXIDASE"/>
    <property type="match status" value="1"/>
</dbReference>
<evidence type="ECO:0000259" key="5">
    <source>
        <dbReference type="PROSITE" id="PS51352"/>
    </source>
</evidence>
<dbReference type="PIRSF" id="PIRSF000239">
    <property type="entry name" value="AHPC"/>
    <property type="match status" value="1"/>
</dbReference>
<keyword evidence="2" id="KW-0049">Antioxidant</keyword>
<proteinExistence type="predicted"/>